<evidence type="ECO:0000313" key="2">
    <source>
        <dbReference type="Proteomes" id="UP000433737"/>
    </source>
</evidence>
<evidence type="ECO:0000313" key="1">
    <source>
        <dbReference type="EMBL" id="VXC16860.1"/>
    </source>
</evidence>
<organism evidence="1 2">
    <name type="scientific">Pantoea brenneri</name>
    <dbReference type="NCBI Taxonomy" id="472694"/>
    <lineage>
        <taxon>Bacteria</taxon>
        <taxon>Pseudomonadati</taxon>
        <taxon>Pseudomonadota</taxon>
        <taxon>Gammaproteobacteria</taxon>
        <taxon>Enterobacterales</taxon>
        <taxon>Erwiniaceae</taxon>
        <taxon>Pantoea</taxon>
    </lineage>
</organism>
<dbReference type="AlphaFoldDB" id="A0AAX3J8M9"/>
<dbReference type="Proteomes" id="UP000433737">
    <property type="component" value="Unassembled WGS sequence"/>
</dbReference>
<accession>A0AAX3J8M9</accession>
<name>A0AAX3J8M9_9GAMM</name>
<reference evidence="1 2" key="1">
    <citation type="submission" date="2019-10" db="EMBL/GenBank/DDBJ databases">
        <authorList>
            <person name="Karimi E."/>
        </authorList>
    </citation>
    <scope>NUCLEOTIDE SEQUENCE [LARGE SCALE GENOMIC DNA]</scope>
    <source>
        <strain evidence="1">Pantoea sp. 111</strain>
    </source>
</reference>
<protein>
    <submittedName>
        <fullName evidence="1">Uncharacterized protein</fullName>
    </submittedName>
</protein>
<gene>
    <name evidence="1" type="ORF">PANT111_220081</name>
</gene>
<comment type="caution">
    <text evidence="1">The sequence shown here is derived from an EMBL/GenBank/DDBJ whole genome shotgun (WGS) entry which is preliminary data.</text>
</comment>
<sequence length="61" mass="6819">MKIIHRCLCLNAAGEIGCEQVIGSKWKKVRTEGGNKTDANYCARLNGEGSTWTPFQYRSVK</sequence>
<proteinExistence type="predicted"/>
<dbReference type="EMBL" id="CABWMH010000015">
    <property type="protein sequence ID" value="VXC16860.1"/>
    <property type="molecule type" value="Genomic_DNA"/>
</dbReference>